<name>A0A9N7W486_PLEPL</name>
<evidence type="ECO:0000313" key="3">
    <source>
        <dbReference type="EMBL" id="CAB1460722.1"/>
    </source>
</evidence>
<evidence type="ECO:0000256" key="1">
    <source>
        <dbReference type="SAM" id="MobiDB-lite"/>
    </source>
</evidence>
<dbReference type="Proteomes" id="UP001153269">
    <property type="component" value="Unassembled WGS sequence"/>
</dbReference>
<comment type="caution">
    <text evidence="3">The sequence shown here is derived from an EMBL/GenBank/DDBJ whole genome shotgun (WGS) entry which is preliminary data.</text>
</comment>
<organism evidence="3 4">
    <name type="scientific">Pleuronectes platessa</name>
    <name type="common">European plaice</name>
    <dbReference type="NCBI Taxonomy" id="8262"/>
    <lineage>
        <taxon>Eukaryota</taxon>
        <taxon>Metazoa</taxon>
        <taxon>Chordata</taxon>
        <taxon>Craniata</taxon>
        <taxon>Vertebrata</taxon>
        <taxon>Euteleostomi</taxon>
        <taxon>Actinopterygii</taxon>
        <taxon>Neopterygii</taxon>
        <taxon>Teleostei</taxon>
        <taxon>Neoteleostei</taxon>
        <taxon>Acanthomorphata</taxon>
        <taxon>Carangaria</taxon>
        <taxon>Pleuronectiformes</taxon>
        <taxon>Pleuronectoidei</taxon>
        <taxon>Pleuronectidae</taxon>
        <taxon>Pleuronectes</taxon>
    </lineage>
</organism>
<keyword evidence="2" id="KW-0732">Signal</keyword>
<gene>
    <name evidence="3" type="ORF">PLEPLA_LOCUS48594</name>
</gene>
<reference evidence="3" key="1">
    <citation type="submission" date="2020-03" db="EMBL/GenBank/DDBJ databases">
        <authorList>
            <person name="Weist P."/>
        </authorList>
    </citation>
    <scope>NUCLEOTIDE SEQUENCE</scope>
</reference>
<proteinExistence type="predicted"/>
<evidence type="ECO:0000313" key="4">
    <source>
        <dbReference type="Proteomes" id="UP001153269"/>
    </source>
</evidence>
<dbReference type="AlphaFoldDB" id="A0A9N7W486"/>
<sequence>MFSFLFLDFPSICSSLSTWSASTAALPTRLRADAYSSHSLADWILEEVTESRALDVGRPILLSLPWRPNCSIPGGSVVKSAYYREHRNPPAVTAPHAFCCLNENPLFAAEWSAFSVDGEGGGIPPGPRQVSLTGRDLTDKACQSRQPSSPCPELVLDRLGSGASSYSRRGRKAGHRVTATKSRCAIERH</sequence>
<feature type="signal peptide" evidence="2">
    <location>
        <begin position="1"/>
        <end position="15"/>
    </location>
</feature>
<feature type="region of interest" description="Disordered" evidence="1">
    <location>
        <begin position="163"/>
        <end position="189"/>
    </location>
</feature>
<dbReference type="EMBL" id="CADEAL010004491">
    <property type="protein sequence ID" value="CAB1460722.1"/>
    <property type="molecule type" value="Genomic_DNA"/>
</dbReference>
<protein>
    <submittedName>
        <fullName evidence="3">Uncharacterized protein</fullName>
    </submittedName>
</protein>
<keyword evidence="4" id="KW-1185">Reference proteome</keyword>
<accession>A0A9N7W486</accession>
<evidence type="ECO:0000256" key="2">
    <source>
        <dbReference type="SAM" id="SignalP"/>
    </source>
</evidence>
<feature type="chain" id="PRO_5040283597" evidence="2">
    <location>
        <begin position="16"/>
        <end position="189"/>
    </location>
</feature>